<accession>H1RZF2</accession>
<dbReference type="Pfam" id="PF00378">
    <property type="entry name" value="ECH_1"/>
    <property type="match status" value="1"/>
</dbReference>
<dbReference type="PROSITE" id="PS00166">
    <property type="entry name" value="ENOYL_COA_HYDRATASE"/>
    <property type="match status" value="1"/>
</dbReference>
<dbReference type="EMBL" id="AHJE01000010">
    <property type="protein sequence ID" value="EHP44294.1"/>
    <property type="molecule type" value="Genomic_DNA"/>
</dbReference>
<dbReference type="AlphaFoldDB" id="H1RZF2"/>
<dbReference type="FunFam" id="1.10.12.10:FF:000001">
    <property type="entry name" value="Probable enoyl-CoA hydratase, mitochondrial"/>
    <property type="match status" value="1"/>
</dbReference>
<evidence type="ECO:0000313" key="4">
    <source>
        <dbReference type="EMBL" id="EHP44294.1"/>
    </source>
</evidence>
<keyword evidence="2" id="KW-0456">Lyase</keyword>
<sequence>MTSNPTTNITEYDTVFVDRDGSCGIVTMNRLEKYNALNGALRNDLYAAMTSLMADKTIRGIVLWGGTKAFVSGGDLVEMLKRRPIESFSPTSGAPDLWALIHHSTVPVVAAIAGPCFGGGLELAMACDLRVAADNALMGQTETNVGLIPGRGGTQRLVRLVGATRAKEMIFTGEIIKPDEAYRIGLINKVVPAAALLDEAKAYVQRIAEKSPHSIAMAKLMINNGQDASLDTALMMEQLAFATLFSTDDMHEGGDAFLNKRRPVYRGT</sequence>
<gene>
    <name evidence="4" type="ORF">OR16_03447</name>
</gene>
<dbReference type="InterPro" id="IPR029045">
    <property type="entry name" value="ClpP/crotonase-like_dom_sf"/>
</dbReference>
<evidence type="ECO:0000256" key="3">
    <source>
        <dbReference type="RuleBase" id="RU003707"/>
    </source>
</evidence>
<proteinExistence type="inferred from homology"/>
<dbReference type="Gene3D" id="1.10.12.10">
    <property type="entry name" value="Lyase 2-enoyl-coa Hydratase, Chain A, domain 2"/>
    <property type="match status" value="1"/>
</dbReference>
<dbReference type="FunFam" id="3.90.226.10:FF:000009">
    <property type="entry name" value="Carnitinyl-CoA dehydratase"/>
    <property type="match status" value="1"/>
</dbReference>
<comment type="similarity">
    <text evidence="1 3">Belongs to the enoyl-CoA hydratase/isomerase family.</text>
</comment>
<dbReference type="SUPFAM" id="SSF52096">
    <property type="entry name" value="ClpP/crotonase"/>
    <property type="match status" value="1"/>
</dbReference>
<comment type="caution">
    <text evidence="4">The sequence shown here is derived from an EMBL/GenBank/DDBJ whole genome shotgun (WGS) entry which is preliminary data.</text>
</comment>
<evidence type="ECO:0000256" key="1">
    <source>
        <dbReference type="ARBA" id="ARBA00005254"/>
    </source>
</evidence>
<protein>
    <submittedName>
        <fullName evidence="4">Enoyl-CoA hydratase</fullName>
    </submittedName>
</protein>
<dbReference type="RefSeq" id="WP_006156514.1">
    <property type="nucleotide sequence ID" value="NZ_AHJE01000010.1"/>
</dbReference>
<evidence type="ECO:0000313" key="5">
    <source>
        <dbReference type="Proteomes" id="UP000005808"/>
    </source>
</evidence>
<dbReference type="PANTHER" id="PTHR11941">
    <property type="entry name" value="ENOYL-COA HYDRATASE-RELATED"/>
    <property type="match status" value="1"/>
</dbReference>
<organism evidence="4 5">
    <name type="scientific">Cupriavidus basilensis OR16</name>
    <dbReference type="NCBI Taxonomy" id="1127483"/>
    <lineage>
        <taxon>Bacteria</taxon>
        <taxon>Pseudomonadati</taxon>
        <taxon>Pseudomonadota</taxon>
        <taxon>Betaproteobacteria</taxon>
        <taxon>Burkholderiales</taxon>
        <taxon>Burkholderiaceae</taxon>
        <taxon>Cupriavidus</taxon>
    </lineage>
</organism>
<dbReference type="GO" id="GO:0016836">
    <property type="term" value="F:hydro-lyase activity"/>
    <property type="evidence" value="ECO:0007669"/>
    <property type="project" value="UniProtKB-ARBA"/>
</dbReference>
<evidence type="ECO:0000256" key="2">
    <source>
        <dbReference type="ARBA" id="ARBA00023239"/>
    </source>
</evidence>
<name>H1RZF2_9BURK</name>
<reference evidence="4 5" key="1">
    <citation type="journal article" date="2012" name="J. Bacteriol.">
        <title>De Novo Genome Project of Cupriavidus basilensis OR16.</title>
        <authorList>
            <person name="Cserhati M."/>
            <person name="Kriszt B."/>
            <person name="Szoboszlay S."/>
            <person name="Toth A."/>
            <person name="Szabo I."/>
            <person name="Tancsics A."/>
            <person name="Nagy I."/>
            <person name="Horvath B."/>
            <person name="Nagy I."/>
            <person name="Kukolya J."/>
        </authorList>
    </citation>
    <scope>NUCLEOTIDE SEQUENCE [LARGE SCALE GENOMIC DNA]</scope>
    <source>
        <strain evidence="4 5">OR16</strain>
    </source>
</reference>
<dbReference type="GO" id="GO:0006635">
    <property type="term" value="P:fatty acid beta-oxidation"/>
    <property type="evidence" value="ECO:0007669"/>
    <property type="project" value="TreeGrafter"/>
</dbReference>
<dbReference type="Proteomes" id="UP000005808">
    <property type="component" value="Unassembled WGS sequence"/>
</dbReference>
<dbReference type="CDD" id="cd06558">
    <property type="entry name" value="crotonase-like"/>
    <property type="match status" value="1"/>
</dbReference>
<dbReference type="PANTHER" id="PTHR11941:SF54">
    <property type="entry name" value="ENOYL-COA HYDRATASE, MITOCHONDRIAL"/>
    <property type="match status" value="1"/>
</dbReference>
<dbReference type="InterPro" id="IPR001753">
    <property type="entry name" value="Enoyl-CoA_hydra/iso"/>
</dbReference>
<dbReference type="InterPro" id="IPR014748">
    <property type="entry name" value="Enoyl-CoA_hydra_C"/>
</dbReference>
<dbReference type="OrthoDB" id="9775794at2"/>
<dbReference type="PATRIC" id="fig|1127483.3.peg.697"/>
<dbReference type="Gene3D" id="3.90.226.10">
    <property type="entry name" value="2-enoyl-CoA Hydratase, Chain A, domain 1"/>
    <property type="match status" value="1"/>
</dbReference>
<dbReference type="InterPro" id="IPR018376">
    <property type="entry name" value="Enoyl-CoA_hyd/isom_CS"/>
</dbReference>